<evidence type="ECO:0000313" key="1">
    <source>
        <dbReference type="EMBL" id="SJZ82513.1"/>
    </source>
</evidence>
<organism evidence="1 2">
    <name type="scientific">Chitinophaga eiseniae</name>
    <dbReference type="NCBI Taxonomy" id="634771"/>
    <lineage>
        <taxon>Bacteria</taxon>
        <taxon>Pseudomonadati</taxon>
        <taxon>Bacteroidota</taxon>
        <taxon>Chitinophagia</taxon>
        <taxon>Chitinophagales</taxon>
        <taxon>Chitinophagaceae</taxon>
        <taxon>Chitinophaga</taxon>
    </lineage>
</organism>
<evidence type="ECO:0000313" key="2">
    <source>
        <dbReference type="Proteomes" id="UP000190367"/>
    </source>
</evidence>
<keyword evidence="1" id="KW-0808">Transferase</keyword>
<dbReference type="STRING" id="634771.SAMN04488128_1011742"/>
<dbReference type="GO" id="GO:0032259">
    <property type="term" value="P:methylation"/>
    <property type="evidence" value="ECO:0007669"/>
    <property type="project" value="UniProtKB-KW"/>
</dbReference>
<reference evidence="2" key="1">
    <citation type="submission" date="2017-02" db="EMBL/GenBank/DDBJ databases">
        <authorList>
            <person name="Varghese N."/>
            <person name="Submissions S."/>
        </authorList>
    </citation>
    <scope>NUCLEOTIDE SEQUENCE [LARGE SCALE GENOMIC DNA]</scope>
    <source>
        <strain evidence="2">DSM 22224</strain>
    </source>
</reference>
<keyword evidence="1" id="KW-0489">Methyltransferase</keyword>
<dbReference type="EMBL" id="FUWZ01000001">
    <property type="protein sequence ID" value="SJZ82513.1"/>
    <property type="molecule type" value="Genomic_DNA"/>
</dbReference>
<sequence>MASLLKDIIRKAKALSGYNAMRAAAVEKKLIKSLQDTADWKLVIGASSVFEKGWIPTEVEQFNLLAPDSWNKYIPDASVSVFLAEHVWEHLTYEQGLTGARTCFRYLKPGGYLRIAIPDGFHPDPEYINNVKPGGAGWGADDHKVLYTYKLMSQLLEEAGFKVKLLEYYDENGEFHFNEWNKSDGMIHRSIRYDERNVGGKPVYTSIIIDAVK</sequence>
<dbReference type="RefSeq" id="WP_200816932.1">
    <property type="nucleotide sequence ID" value="NZ_FUWZ01000001.1"/>
</dbReference>
<dbReference type="AlphaFoldDB" id="A0A1T4NTF6"/>
<keyword evidence="2" id="KW-1185">Reference proteome</keyword>
<gene>
    <name evidence="1" type="ORF">SAMN04488128_1011742</name>
</gene>
<dbReference type="InterPro" id="IPR029063">
    <property type="entry name" value="SAM-dependent_MTases_sf"/>
</dbReference>
<dbReference type="Proteomes" id="UP000190367">
    <property type="component" value="Unassembled WGS sequence"/>
</dbReference>
<dbReference type="Gene3D" id="3.40.50.150">
    <property type="entry name" value="Vaccinia Virus protein VP39"/>
    <property type="match status" value="1"/>
</dbReference>
<name>A0A1T4NTF6_9BACT</name>
<dbReference type="SUPFAM" id="SSF53335">
    <property type="entry name" value="S-adenosyl-L-methionine-dependent methyltransferases"/>
    <property type="match status" value="1"/>
</dbReference>
<accession>A0A1T4NTF6</accession>
<proteinExistence type="predicted"/>
<protein>
    <submittedName>
        <fullName evidence="1">Predicted SAM-depedendent methyltransferase</fullName>
    </submittedName>
</protein>
<dbReference type="GO" id="GO:0008168">
    <property type="term" value="F:methyltransferase activity"/>
    <property type="evidence" value="ECO:0007669"/>
    <property type="project" value="UniProtKB-KW"/>
</dbReference>